<dbReference type="SUPFAM" id="SSF50630">
    <property type="entry name" value="Acid proteases"/>
    <property type="match status" value="1"/>
</dbReference>
<evidence type="ECO:0000256" key="2">
    <source>
        <dbReference type="SAM" id="SignalP"/>
    </source>
</evidence>
<comment type="caution">
    <text evidence="3">The sequence shown here is derived from an EMBL/GenBank/DDBJ whole genome shotgun (WGS) entry which is preliminary data.</text>
</comment>
<dbReference type="RefSeq" id="WP_343953979.1">
    <property type="nucleotide sequence ID" value="NZ_BAAAHQ010000041.1"/>
</dbReference>
<keyword evidence="4" id="KW-1185">Reference proteome</keyword>
<dbReference type="PROSITE" id="PS51318">
    <property type="entry name" value="TAT"/>
    <property type="match status" value="1"/>
</dbReference>
<evidence type="ECO:0000256" key="1">
    <source>
        <dbReference type="PROSITE-ProRule" id="PRU00339"/>
    </source>
</evidence>
<dbReference type="Gene3D" id="1.25.40.10">
    <property type="entry name" value="Tetratricopeptide repeat domain"/>
    <property type="match status" value="1"/>
</dbReference>
<dbReference type="InterPro" id="IPR021109">
    <property type="entry name" value="Peptidase_aspartic_dom_sf"/>
</dbReference>
<feature type="chain" id="PRO_5045195445" description="Tetratricopeptide repeat protein" evidence="2">
    <location>
        <begin position="34"/>
        <end position="439"/>
    </location>
</feature>
<dbReference type="InterPro" id="IPR034122">
    <property type="entry name" value="Retropepsin-like_bacterial"/>
</dbReference>
<dbReference type="InterPro" id="IPR019734">
    <property type="entry name" value="TPR_rpt"/>
</dbReference>
<dbReference type="Gene3D" id="2.40.70.10">
    <property type="entry name" value="Acid Proteases"/>
    <property type="match status" value="1"/>
</dbReference>
<evidence type="ECO:0000313" key="3">
    <source>
        <dbReference type="EMBL" id="GAA0947910.1"/>
    </source>
</evidence>
<accession>A0ABN1QV78</accession>
<sequence length="439" mass="48399">MRNSSGLNRRRFLGLAAGVGVALPLLDTGGAHAASPSAGDPDKLFKDGHFKRAEHGYRRLLKENADNAHAAAQIGYIALLSNRFADAERFLRRAVALKPDDEFSLYQLADCFVRQDRLAAAVPWLRRRGELTGSQTDLAHAKLYETIQGTPWQVHGPQSTRIPFLGLEPLPHMEISVNGTAPRTFLLDTGATTAGLSMRLAKEAGLEVISESTGRADGQQFKMYYGIARSVRIGDLEVRNAPVHWNEADRPNLPDGTEAEGTIGTVHFYHFLTTMDYGHRQFVMRRRTAANRRAVRAEVARLKGETLPLWLAKDHFPCTLGSLDDFGPRVVTFDTGGPGRGIGTSVAFAERAGIEMGPPEPWKGGVGHRIAPERLSLGRATRRRVTGWAEENPRVGAGMKFDTIANFTHDFFKPFAITFDYDDMNLYITGDSMDPDTGR</sequence>
<dbReference type="EMBL" id="BAAAHQ010000041">
    <property type="protein sequence ID" value="GAA0947910.1"/>
    <property type="molecule type" value="Genomic_DNA"/>
</dbReference>
<reference evidence="3 4" key="1">
    <citation type="journal article" date="2019" name="Int. J. Syst. Evol. Microbiol.">
        <title>The Global Catalogue of Microorganisms (GCM) 10K type strain sequencing project: providing services to taxonomists for standard genome sequencing and annotation.</title>
        <authorList>
            <consortium name="The Broad Institute Genomics Platform"/>
            <consortium name="The Broad Institute Genome Sequencing Center for Infectious Disease"/>
            <person name="Wu L."/>
            <person name="Ma J."/>
        </authorList>
    </citation>
    <scope>NUCLEOTIDE SEQUENCE [LARGE SCALE GENOMIC DNA]</scope>
    <source>
        <strain evidence="3 4">JCM 11136</strain>
    </source>
</reference>
<evidence type="ECO:0008006" key="5">
    <source>
        <dbReference type="Google" id="ProtNLM"/>
    </source>
</evidence>
<dbReference type="CDD" id="cd05483">
    <property type="entry name" value="retropepsin_like_bacteria"/>
    <property type="match status" value="1"/>
</dbReference>
<gene>
    <name evidence="3" type="ORF">GCM10009560_64800</name>
</gene>
<dbReference type="Pfam" id="PF13650">
    <property type="entry name" value="Asp_protease_2"/>
    <property type="match status" value="1"/>
</dbReference>
<name>A0ABN1QV78_9ACTN</name>
<protein>
    <recommendedName>
        <fullName evidence="5">Tetratricopeptide repeat protein</fullName>
    </recommendedName>
</protein>
<dbReference type="Pfam" id="PF14559">
    <property type="entry name" value="TPR_19"/>
    <property type="match status" value="1"/>
</dbReference>
<dbReference type="SUPFAM" id="SSF48452">
    <property type="entry name" value="TPR-like"/>
    <property type="match status" value="1"/>
</dbReference>
<feature type="signal peptide" evidence="2">
    <location>
        <begin position="1"/>
        <end position="33"/>
    </location>
</feature>
<dbReference type="PROSITE" id="PS50005">
    <property type="entry name" value="TPR"/>
    <property type="match status" value="1"/>
</dbReference>
<dbReference type="Proteomes" id="UP001501578">
    <property type="component" value="Unassembled WGS sequence"/>
</dbReference>
<proteinExistence type="predicted"/>
<dbReference type="InterPro" id="IPR006311">
    <property type="entry name" value="TAT_signal"/>
</dbReference>
<keyword evidence="2" id="KW-0732">Signal</keyword>
<dbReference type="InterPro" id="IPR011990">
    <property type="entry name" value="TPR-like_helical_dom_sf"/>
</dbReference>
<evidence type="ECO:0000313" key="4">
    <source>
        <dbReference type="Proteomes" id="UP001501578"/>
    </source>
</evidence>
<feature type="repeat" description="TPR" evidence="1">
    <location>
        <begin position="68"/>
        <end position="101"/>
    </location>
</feature>
<organism evidence="3 4">
    <name type="scientific">Nonomuraea longicatena</name>
    <dbReference type="NCBI Taxonomy" id="83682"/>
    <lineage>
        <taxon>Bacteria</taxon>
        <taxon>Bacillati</taxon>
        <taxon>Actinomycetota</taxon>
        <taxon>Actinomycetes</taxon>
        <taxon>Streptosporangiales</taxon>
        <taxon>Streptosporangiaceae</taxon>
        <taxon>Nonomuraea</taxon>
    </lineage>
</organism>
<keyword evidence="1" id="KW-0802">TPR repeat</keyword>